<organism evidence="1">
    <name type="scientific">marine sediment metagenome</name>
    <dbReference type="NCBI Taxonomy" id="412755"/>
    <lineage>
        <taxon>unclassified sequences</taxon>
        <taxon>metagenomes</taxon>
        <taxon>ecological metagenomes</taxon>
    </lineage>
</organism>
<comment type="caution">
    <text evidence="1">The sequence shown here is derived from an EMBL/GenBank/DDBJ whole genome shotgun (WGS) entry which is preliminary data.</text>
</comment>
<sequence length="175" mass="19091">MCGAYGCPGEGFDAMTTLEERRAWMRDGCPVTERKPGMRSSSYDNGPCNRFVLDVWKNGSSPRIWMRADCSGCGSMQVETGMQLDDANRPPFRDLVSDLPVMGVETVMEVLCGWMDVHAGLEAGVAMEVLTREDSGSHWASFGPWVRARANGKVLGHDTTLVCSGFDCVLDKGEG</sequence>
<reference evidence="1" key="1">
    <citation type="journal article" date="2015" name="Nature">
        <title>Complex archaea that bridge the gap between prokaryotes and eukaryotes.</title>
        <authorList>
            <person name="Spang A."/>
            <person name="Saw J.H."/>
            <person name="Jorgensen S.L."/>
            <person name="Zaremba-Niedzwiedzka K."/>
            <person name="Martijn J."/>
            <person name="Lind A.E."/>
            <person name="van Eijk R."/>
            <person name="Schleper C."/>
            <person name="Guy L."/>
            <person name="Ettema T.J."/>
        </authorList>
    </citation>
    <scope>NUCLEOTIDE SEQUENCE</scope>
</reference>
<dbReference type="EMBL" id="LAZR01003403">
    <property type="protein sequence ID" value="KKN18705.1"/>
    <property type="molecule type" value="Genomic_DNA"/>
</dbReference>
<gene>
    <name evidence="1" type="ORF">LCGC14_0953210</name>
</gene>
<dbReference type="AlphaFoldDB" id="A0A0F9NGN0"/>
<accession>A0A0F9NGN0</accession>
<evidence type="ECO:0000313" key="1">
    <source>
        <dbReference type="EMBL" id="KKN18705.1"/>
    </source>
</evidence>
<name>A0A0F9NGN0_9ZZZZ</name>
<protein>
    <submittedName>
        <fullName evidence="1">Uncharacterized protein</fullName>
    </submittedName>
</protein>
<proteinExistence type="predicted"/>